<dbReference type="PANTHER" id="PTHR34677">
    <property type="match status" value="1"/>
</dbReference>
<protein>
    <submittedName>
        <fullName evidence="2">Uncharacterized protein</fullName>
    </submittedName>
</protein>
<feature type="transmembrane region" description="Helical" evidence="1">
    <location>
        <begin position="25"/>
        <end position="51"/>
    </location>
</feature>
<dbReference type="Proteomes" id="UP001237642">
    <property type="component" value="Unassembled WGS sequence"/>
</dbReference>
<evidence type="ECO:0000313" key="2">
    <source>
        <dbReference type="EMBL" id="KAK1349194.1"/>
    </source>
</evidence>
<accession>A0AAD8GMR4</accession>
<comment type="caution">
    <text evidence="2">The sequence shown here is derived from an EMBL/GenBank/DDBJ whole genome shotgun (WGS) entry which is preliminary data.</text>
</comment>
<keyword evidence="3" id="KW-1185">Reference proteome</keyword>
<keyword evidence="1" id="KW-0472">Membrane</keyword>
<dbReference type="EMBL" id="JAUIZM010000104">
    <property type="protein sequence ID" value="KAK1349194.1"/>
    <property type="molecule type" value="Genomic_DNA"/>
</dbReference>
<evidence type="ECO:0000313" key="3">
    <source>
        <dbReference type="Proteomes" id="UP001237642"/>
    </source>
</evidence>
<name>A0AAD8GMR4_9APIA</name>
<organism evidence="2 3">
    <name type="scientific">Heracleum sosnowskyi</name>
    <dbReference type="NCBI Taxonomy" id="360622"/>
    <lineage>
        <taxon>Eukaryota</taxon>
        <taxon>Viridiplantae</taxon>
        <taxon>Streptophyta</taxon>
        <taxon>Embryophyta</taxon>
        <taxon>Tracheophyta</taxon>
        <taxon>Spermatophyta</taxon>
        <taxon>Magnoliopsida</taxon>
        <taxon>eudicotyledons</taxon>
        <taxon>Gunneridae</taxon>
        <taxon>Pentapetalae</taxon>
        <taxon>asterids</taxon>
        <taxon>campanulids</taxon>
        <taxon>Apiales</taxon>
        <taxon>Apiaceae</taxon>
        <taxon>Apioideae</taxon>
        <taxon>apioid superclade</taxon>
        <taxon>Tordylieae</taxon>
        <taxon>Tordyliinae</taxon>
        <taxon>Heracleum</taxon>
    </lineage>
</organism>
<keyword evidence="1" id="KW-0812">Transmembrane</keyword>
<gene>
    <name evidence="2" type="ORF">POM88_054854</name>
</gene>
<proteinExistence type="predicted"/>
<reference evidence="2" key="1">
    <citation type="submission" date="2023-02" db="EMBL/GenBank/DDBJ databases">
        <title>Genome of toxic invasive species Heracleum sosnowskyi carries increased number of genes despite the absence of recent whole-genome duplications.</title>
        <authorList>
            <person name="Schelkunov M."/>
            <person name="Shtratnikova V."/>
            <person name="Makarenko M."/>
            <person name="Klepikova A."/>
            <person name="Omelchenko D."/>
            <person name="Novikova G."/>
            <person name="Obukhova E."/>
            <person name="Bogdanov V."/>
            <person name="Penin A."/>
            <person name="Logacheva M."/>
        </authorList>
    </citation>
    <scope>NUCLEOTIDE SEQUENCE</scope>
    <source>
        <strain evidence="2">Hsosn_3</strain>
        <tissue evidence="2">Leaf</tissue>
    </source>
</reference>
<dbReference type="AlphaFoldDB" id="A0AAD8GMR4"/>
<reference evidence="2" key="2">
    <citation type="submission" date="2023-05" db="EMBL/GenBank/DDBJ databases">
        <authorList>
            <person name="Schelkunov M.I."/>
        </authorList>
    </citation>
    <scope>NUCLEOTIDE SEQUENCE</scope>
    <source>
        <strain evidence="2">Hsosn_3</strain>
        <tissue evidence="2">Leaf</tissue>
    </source>
</reference>
<sequence length="299" mass="32291">ILILAIPCVSQSSTFVIRGGTTGGILAGAMLLVIPGGLILSASLFIMIIIFPGKASTGKWFYREGLSSSILQLFGIIFENTKGPPVYIVIDQNDPNQMPRWIESGQNGIGRMRAISSDDSIEETSASVIHKALGRFKILLWEYNVVEPISLLCEAGVFGLAIASIKPKCNGHNSTAQKDSFRSGLKFAIKGLLVPLLPKKYWSRFLPGSRTEHEIRDAGPHNVNPIGATMAMVVPVLSPGPPGLSPPPHPLTDIGASEIWNTNGGNRLKGILHLERKKEMKRLRELAKASFSGGSNFKV</sequence>
<feature type="non-terminal residue" evidence="2">
    <location>
        <position position="1"/>
    </location>
</feature>
<keyword evidence="1" id="KW-1133">Transmembrane helix</keyword>
<dbReference type="PANTHER" id="PTHR34677:SF3">
    <property type="entry name" value="BACTERIAL IG-LIKE DOMAIN-CONTAINING PROTEIN"/>
    <property type="match status" value="1"/>
</dbReference>
<evidence type="ECO:0000256" key="1">
    <source>
        <dbReference type="SAM" id="Phobius"/>
    </source>
</evidence>